<protein>
    <submittedName>
        <fullName evidence="1">Uncharacterized protein</fullName>
    </submittedName>
</protein>
<evidence type="ECO:0000313" key="2">
    <source>
        <dbReference type="Proteomes" id="UP000271098"/>
    </source>
</evidence>
<keyword evidence="2" id="KW-1185">Reference proteome</keyword>
<dbReference type="Proteomes" id="UP000271098">
    <property type="component" value="Unassembled WGS sequence"/>
</dbReference>
<gene>
    <name evidence="1" type="ORF">GPUH_LOCUS3801</name>
</gene>
<sequence length="88" mass="10574">MTKEDMVLAQYENYSSFFTCKYYPPTEYDVSQCGWAAEDASFMIRYHRRRIGTLHCASRFEMVINCRALFTLNTFILYEAKPVQREYR</sequence>
<proteinExistence type="predicted"/>
<organism evidence="1 2">
    <name type="scientific">Gongylonema pulchrum</name>
    <dbReference type="NCBI Taxonomy" id="637853"/>
    <lineage>
        <taxon>Eukaryota</taxon>
        <taxon>Metazoa</taxon>
        <taxon>Ecdysozoa</taxon>
        <taxon>Nematoda</taxon>
        <taxon>Chromadorea</taxon>
        <taxon>Rhabditida</taxon>
        <taxon>Spirurina</taxon>
        <taxon>Spiruromorpha</taxon>
        <taxon>Spiruroidea</taxon>
        <taxon>Gongylonematidae</taxon>
        <taxon>Gongylonema</taxon>
    </lineage>
</organism>
<dbReference type="OrthoDB" id="5785376at2759"/>
<dbReference type="EMBL" id="UYRT01006745">
    <property type="protein sequence ID" value="VDK41030.1"/>
    <property type="molecule type" value="Genomic_DNA"/>
</dbReference>
<name>A0A3P6QAK8_9BILA</name>
<accession>A0A3P6QAK8</accession>
<dbReference type="AlphaFoldDB" id="A0A3P6QAK8"/>
<reference evidence="1 2" key="1">
    <citation type="submission" date="2018-11" db="EMBL/GenBank/DDBJ databases">
        <authorList>
            <consortium name="Pathogen Informatics"/>
        </authorList>
    </citation>
    <scope>NUCLEOTIDE SEQUENCE [LARGE SCALE GENOMIC DNA]</scope>
</reference>
<evidence type="ECO:0000313" key="1">
    <source>
        <dbReference type="EMBL" id="VDK41030.1"/>
    </source>
</evidence>